<dbReference type="Gene3D" id="3.40.710.10">
    <property type="entry name" value="DD-peptidase/beta-lactamase superfamily"/>
    <property type="match status" value="1"/>
</dbReference>
<dbReference type="Pfam" id="PF00144">
    <property type="entry name" value="Beta-lactamase"/>
    <property type="match status" value="1"/>
</dbReference>
<feature type="domain" description="Beta-lactamase-related" evidence="1">
    <location>
        <begin position="17"/>
        <end position="324"/>
    </location>
</feature>
<organism evidence="2 3">
    <name type="scientific">Virgibacillus tibetensis</name>
    <dbReference type="NCBI Taxonomy" id="3042313"/>
    <lineage>
        <taxon>Bacteria</taxon>
        <taxon>Bacillati</taxon>
        <taxon>Bacillota</taxon>
        <taxon>Bacilli</taxon>
        <taxon>Bacillales</taxon>
        <taxon>Bacillaceae</taxon>
        <taxon>Virgibacillus</taxon>
    </lineage>
</organism>
<dbReference type="RefSeq" id="WP_327608808.1">
    <property type="nucleotide sequence ID" value="NZ_JARZFX010000012.1"/>
</dbReference>
<dbReference type="PANTHER" id="PTHR43283">
    <property type="entry name" value="BETA-LACTAMASE-RELATED"/>
    <property type="match status" value="1"/>
</dbReference>
<evidence type="ECO:0000313" key="3">
    <source>
        <dbReference type="Proteomes" id="UP001335737"/>
    </source>
</evidence>
<dbReference type="Proteomes" id="UP001335737">
    <property type="component" value="Unassembled WGS sequence"/>
</dbReference>
<dbReference type="EMBL" id="JARZFX010000012">
    <property type="protein sequence ID" value="MEC5425255.1"/>
    <property type="molecule type" value="Genomic_DNA"/>
</dbReference>
<reference evidence="2 3" key="1">
    <citation type="journal article" date="2024" name="Int. J. Syst. Evol. Microbiol.">
        <title>Virgibacillus tibetensis sp. nov., isolated from salt lake on the Tibetan Plateau of China.</title>
        <authorList>
            <person name="Phurbu D."/>
            <person name="Liu Z.-X."/>
            <person name="Wang R."/>
            <person name="Zheng Y.-Y."/>
            <person name="Liu H.-C."/>
            <person name="Zhou Y.-G."/>
            <person name="Yu Y.-J."/>
            <person name="Li A.-H."/>
        </authorList>
    </citation>
    <scope>NUCLEOTIDE SEQUENCE [LARGE SCALE GENOMIC DNA]</scope>
    <source>
        <strain evidence="2 3">C22-A2</strain>
    </source>
</reference>
<dbReference type="PANTHER" id="PTHR43283:SF7">
    <property type="entry name" value="BETA-LACTAMASE-RELATED DOMAIN-CONTAINING PROTEIN"/>
    <property type="match status" value="1"/>
</dbReference>
<dbReference type="InterPro" id="IPR001466">
    <property type="entry name" value="Beta-lactam-related"/>
</dbReference>
<dbReference type="GO" id="GO:0016787">
    <property type="term" value="F:hydrolase activity"/>
    <property type="evidence" value="ECO:0007669"/>
    <property type="project" value="UniProtKB-KW"/>
</dbReference>
<keyword evidence="2" id="KW-0378">Hydrolase</keyword>
<sequence>MIIDEKKNKRFDLVVSNVRKTSEEVDCSGASAFIIHNDKIVTEEYWGEHSKEPNARPIQKDTQFHVASVRKSYIGFAVAFAVNEGYIGSIDDSILKYLPLNKMQILNGTTIRHLLTHTHGLKSVNGEITREFQAGKNWAYRGIGINILTQIVKNTTGKSVAEIVINKALKPLNLMETGWYSEINEKLVDVIRQPNDKSWTTSNSTDGDKMNMYVSPRDLAKWGYFHLKQGYVNGKQIIANKTIDMATSLQSPSLLDTELPQNGYLWFVKDLPARKTEIGQLVPKCSYQILGYTGVTLLVIPQHNLVAVRAFNSFGSPDGFDYLADVRKFGDTIMTCLFN</sequence>
<dbReference type="EC" id="3.1.1.103" evidence="2"/>
<proteinExistence type="predicted"/>
<gene>
    <name evidence="2" type="ORF">QGM71_17355</name>
</gene>
<name>A0ABU6KJD8_9BACI</name>
<keyword evidence="3" id="KW-1185">Reference proteome</keyword>
<evidence type="ECO:0000313" key="2">
    <source>
        <dbReference type="EMBL" id="MEC5425255.1"/>
    </source>
</evidence>
<evidence type="ECO:0000259" key="1">
    <source>
        <dbReference type="Pfam" id="PF00144"/>
    </source>
</evidence>
<dbReference type="InterPro" id="IPR050789">
    <property type="entry name" value="Diverse_Enzym_Activities"/>
</dbReference>
<dbReference type="SUPFAM" id="SSF56601">
    <property type="entry name" value="beta-lactamase/transpeptidase-like"/>
    <property type="match status" value="1"/>
</dbReference>
<comment type="caution">
    <text evidence="2">The sequence shown here is derived from an EMBL/GenBank/DDBJ whole genome shotgun (WGS) entry which is preliminary data.</text>
</comment>
<accession>A0ABU6KJD8</accession>
<protein>
    <submittedName>
        <fullName evidence="2">Serine hydrolase domain-containing protein</fullName>
        <ecNumber evidence="2">3.1.1.103</ecNumber>
    </submittedName>
</protein>
<dbReference type="InterPro" id="IPR012338">
    <property type="entry name" value="Beta-lactam/transpept-like"/>
</dbReference>